<feature type="transmembrane region" description="Helical" evidence="12">
    <location>
        <begin position="21"/>
        <end position="38"/>
    </location>
</feature>
<accession>A0A2S2DYV2</accession>
<dbReference type="Gene3D" id="1.10.357.140">
    <property type="entry name" value="UbiA prenyltransferase"/>
    <property type="match status" value="1"/>
</dbReference>
<evidence type="ECO:0000256" key="9">
    <source>
        <dbReference type="ARBA" id="ARBA00022842"/>
    </source>
</evidence>
<evidence type="ECO:0000256" key="12">
    <source>
        <dbReference type="HAMAP-Rule" id="MF_01635"/>
    </source>
</evidence>
<dbReference type="OrthoDB" id="9782418at2"/>
<comment type="cofactor">
    <cofactor evidence="1 12">
        <name>Mg(2+)</name>
        <dbReference type="ChEBI" id="CHEBI:18420"/>
    </cofactor>
</comment>
<dbReference type="FunFam" id="1.20.120.1780:FF:000001">
    <property type="entry name" value="4-hydroxybenzoate octaprenyltransferase"/>
    <property type="match status" value="1"/>
</dbReference>
<evidence type="ECO:0000256" key="13">
    <source>
        <dbReference type="NCBIfam" id="TIGR01474"/>
    </source>
</evidence>
<keyword evidence="5 12" id="KW-0997">Cell inner membrane</keyword>
<feature type="transmembrane region" description="Helical" evidence="12">
    <location>
        <begin position="166"/>
        <end position="187"/>
    </location>
</feature>
<evidence type="ECO:0000256" key="4">
    <source>
        <dbReference type="ARBA" id="ARBA00022475"/>
    </source>
</evidence>
<evidence type="ECO:0000256" key="6">
    <source>
        <dbReference type="ARBA" id="ARBA00022679"/>
    </source>
</evidence>
<comment type="similarity">
    <text evidence="3 12">Belongs to the UbiA prenyltransferase family.</text>
</comment>
<dbReference type="PROSITE" id="PS00943">
    <property type="entry name" value="UBIA"/>
    <property type="match status" value="1"/>
</dbReference>
<dbReference type="InterPro" id="IPR039653">
    <property type="entry name" value="Prenyltransferase"/>
</dbReference>
<keyword evidence="9 12" id="KW-0460">Magnesium</keyword>
<dbReference type="UniPathway" id="UPA00232"/>
<proteinExistence type="inferred from homology"/>
<dbReference type="AlphaFoldDB" id="A0A2S2DYV2"/>
<keyword evidence="4 12" id="KW-1003">Cell membrane</keyword>
<dbReference type="PANTHER" id="PTHR11048">
    <property type="entry name" value="PRENYLTRANSFERASES"/>
    <property type="match status" value="1"/>
</dbReference>
<evidence type="ECO:0000256" key="8">
    <source>
        <dbReference type="ARBA" id="ARBA00022692"/>
    </source>
</evidence>
<keyword evidence="15" id="KW-1185">Reference proteome</keyword>
<dbReference type="RefSeq" id="WP_109338281.1">
    <property type="nucleotide sequence ID" value="NZ_CP029347.1"/>
</dbReference>
<evidence type="ECO:0000256" key="7">
    <source>
        <dbReference type="ARBA" id="ARBA00022688"/>
    </source>
</evidence>
<dbReference type="CDD" id="cd13959">
    <property type="entry name" value="PT_UbiA_COQ2"/>
    <property type="match status" value="1"/>
</dbReference>
<keyword evidence="11 12" id="KW-0472">Membrane</keyword>
<dbReference type="GO" id="GO:0006744">
    <property type="term" value="P:ubiquinone biosynthetic process"/>
    <property type="evidence" value="ECO:0007669"/>
    <property type="project" value="UniProtKB-UniRule"/>
</dbReference>
<comment type="pathway">
    <text evidence="12">Cofactor biosynthesis; ubiquinone biosynthesis.</text>
</comment>
<protein>
    <recommendedName>
        <fullName evidence="12 13">4-hydroxybenzoate octaprenyltransferase</fullName>
        <ecNumber evidence="12 13">2.5.1.39</ecNumber>
    </recommendedName>
    <alternativeName>
        <fullName evidence="12">4-HB polyprenyltransferase</fullName>
    </alternativeName>
</protein>
<keyword evidence="6 12" id="KW-0808">Transferase</keyword>
<sequence length="287" mass="32161">MILSLSHWRAYSQLMRVEKPVGVYLLLWPTLWALWLAADGLPPIDVLLVFLAGVFLMRSAGCVINDYADRHIDGHVQRTKDRPLATGRVSPPEALQLFILLVMLAFALVLLLNWQTVVLSIGALLLAACYPFMKRYTHFPQVVLGAAFSWAVPMAFMAVQQQIPSWAWWLYGANVIWTVAYDTAYAMADRDDDRKVGVKSTAIAFGRFDRAAIALMQLAFLGIMAGLGEHLSLGWPYWSGLLVAAGFSLYQQWLIRERQPQRCFQAFLNNHYVGMAIGLGLIADLSL</sequence>
<comment type="catalytic activity">
    <reaction evidence="12">
        <text>all-trans-octaprenyl diphosphate + 4-hydroxybenzoate = 4-hydroxy-3-(all-trans-octaprenyl)benzoate + diphosphate</text>
        <dbReference type="Rhea" id="RHEA:27782"/>
        <dbReference type="ChEBI" id="CHEBI:1617"/>
        <dbReference type="ChEBI" id="CHEBI:17879"/>
        <dbReference type="ChEBI" id="CHEBI:33019"/>
        <dbReference type="ChEBI" id="CHEBI:57711"/>
        <dbReference type="EC" id="2.5.1.39"/>
    </reaction>
</comment>
<dbReference type="EMBL" id="CP029347">
    <property type="protein sequence ID" value="AWL10578.1"/>
    <property type="molecule type" value="Genomic_DNA"/>
</dbReference>
<comment type="function">
    <text evidence="12">Catalyzes the prenylation of para-hydroxybenzoate (PHB) with an all-trans polyprenyl group. Mediates the second step in the final reaction sequence of ubiquinone-8 (UQ-8) biosynthesis, which is the condensation of the polyisoprenoid side chain with PHB, generating the first membrane-bound Q intermediate 3-octaprenyl-4-hydroxybenzoate.</text>
</comment>
<dbReference type="Pfam" id="PF01040">
    <property type="entry name" value="UbiA"/>
    <property type="match status" value="1"/>
</dbReference>
<evidence type="ECO:0000256" key="10">
    <source>
        <dbReference type="ARBA" id="ARBA00022989"/>
    </source>
</evidence>
<keyword evidence="8 12" id="KW-0812">Transmembrane</keyword>
<dbReference type="Proteomes" id="UP000245728">
    <property type="component" value="Chromosome"/>
</dbReference>
<name>A0A2S2DYV2_9ALTE</name>
<keyword evidence="10 12" id="KW-1133">Transmembrane helix</keyword>
<evidence type="ECO:0000256" key="3">
    <source>
        <dbReference type="ARBA" id="ARBA00005985"/>
    </source>
</evidence>
<dbReference type="EC" id="2.5.1.39" evidence="12 13"/>
<feature type="transmembrane region" description="Helical" evidence="12">
    <location>
        <begin position="44"/>
        <end position="68"/>
    </location>
</feature>
<feature type="transmembrane region" description="Helical" evidence="12">
    <location>
        <begin position="234"/>
        <end position="255"/>
    </location>
</feature>
<dbReference type="InterPro" id="IPR000537">
    <property type="entry name" value="UbiA_prenyltransferase"/>
</dbReference>
<dbReference type="InterPro" id="IPR044878">
    <property type="entry name" value="UbiA_sf"/>
</dbReference>
<dbReference type="InterPro" id="IPR030470">
    <property type="entry name" value="UbiA_prenylTrfase_CS"/>
</dbReference>
<feature type="transmembrane region" description="Helical" evidence="12">
    <location>
        <begin position="142"/>
        <end position="160"/>
    </location>
</feature>
<dbReference type="GO" id="GO:0005886">
    <property type="term" value="C:plasma membrane"/>
    <property type="evidence" value="ECO:0007669"/>
    <property type="project" value="UniProtKB-SubCell"/>
</dbReference>
<keyword evidence="7 12" id="KW-0831">Ubiquinone biosynthesis</keyword>
<dbReference type="PANTHER" id="PTHR11048:SF28">
    <property type="entry name" value="4-HYDROXYBENZOATE POLYPRENYLTRANSFERASE, MITOCHONDRIAL"/>
    <property type="match status" value="1"/>
</dbReference>
<dbReference type="Gene3D" id="1.20.120.1780">
    <property type="entry name" value="UbiA prenyltransferase"/>
    <property type="match status" value="1"/>
</dbReference>
<evidence type="ECO:0000313" key="14">
    <source>
        <dbReference type="EMBL" id="AWL10578.1"/>
    </source>
</evidence>
<evidence type="ECO:0000256" key="2">
    <source>
        <dbReference type="ARBA" id="ARBA00004141"/>
    </source>
</evidence>
<gene>
    <name evidence="12 14" type="primary">ubiA</name>
    <name evidence="14" type="ORF">HMF8227_00070</name>
</gene>
<dbReference type="FunFam" id="1.10.357.140:FF:000002">
    <property type="entry name" value="4-hydroxybenzoate octaprenyltransferase"/>
    <property type="match status" value="1"/>
</dbReference>
<evidence type="ECO:0000313" key="15">
    <source>
        <dbReference type="Proteomes" id="UP000245728"/>
    </source>
</evidence>
<organism evidence="14 15">
    <name type="scientific">Saliniradius amylolyticus</name>
    <dbReference type="NCBI Taxonomy" id="2183582"/>
    <lineage>
        <taxon>Bacteria</taxon>
        <taxon>Pseudomonadati</taxon>
        <taxon>Pseudomonadota</taxon>
        <taxon>Gammaproteobacteria</taxon>
        <taxon>Alteromonadales</taxon>
        <taxon>Alteromonadaceae</taxon>
        <taxon>Saliniradius</taxon>
    </lineage>
</organism>
<evidence type="ECO:0000256" key="1">
    <source>
        <dbReference type="ARBA" id="ARBA00001946"/>
    </source>
</evidence>
<evidence type="ECO:0000256" key="11">
    <source>
        <dbReference type="ARBA" id="ARBA00023136"/>
    </source>
</evidence>
<evidence type="ECO:0000256" key="5">
    <source>
        <dbReference type="ARBA" id="ARBA00022519"/>
    </source>
</evidence>
<reference evidence="14 15" key="1">
    <citation type="submission" date="2018-05" db="EMBL/GenBank/DDBJ databases">
        <title>Salinimonas sp. HMF8227 Genome sequencing and assembly.</title>
        <authorList>
            <person name="Kang H."/>
            <person name="Kang J."/>
            <person name="Cha I."/>
            <person name="Kim H."/>
            <person name="Joh K."/>
        </authorList>
    </citation>
    <scope>NUCLEOTIDE SEQUENCE [LARGE SCALE GENOMIC DNA]</scope>
    <source>
        <strain evidence="14 15">HMF8227</strain>
    </source>
</reference>
<feature type="transmembrane region" description="Helical" evidence="12">
    <location>
        <begin position="267"/>
        <end position="286"/>
    </location>
</feature>
<dbReference type="HAMAP" id="MF_01635">
    <property type="entry name" value="UbiA"/>
    <property type="match status" value="1"/>
</dbReference>
<dbReference type="KEGG" id="salh:HMF8227_00070"/>
<dbReference type="GO" id="GO:0008412">
    <property type="term" value="F:4-hydroxybenzoate polyprenyltransferase activity"/>
    <property type="evidence" value="ECO:0007669"/>
    <property type="project" value="UniProtKB-UniRule"/>
</dbReference>
<comment type="subcellular location">
    <subcellularLocation>
        <location evidence="12">Cell inner membrane</location>
        <topology evidence="12">Multi-pass membrane protein</topology>
    </subcellularLocation>
    <subcellularLocation>
        <location evidence="2">Membrane</location>
        <topology evidence="2">Multi-pass membrane protein</topology>
    </subcellularLocation>
</comment>
<feature type="transmembrane region" description="Helical" evidence="12">
    <location>
        <begin position="89"/>
        <end position="111"/>
    </location>
</feature>
<dbReference type="InterPro" id="IPR006370">
    <property type="entry name" value="HB_polyprenyltransferase-like"/>
</dbReference>
<dbReference type="NCBIfam" id="TIGR01474">
    <property type="entry name" value="ubiA_proteo"/>
    <property type="match status" value="1"/>
</dbReference>